<proteinExistence type="inferred from homology"/>
<dbReference type="InterPro" id="IPR050565">
    <property type="entry name" value="LYPA1-2/EST-like"/>
</dbReference>
<dbReference type="AlphaFoldDB" id="A0A1E7FXE6"/>
<dbReference type="PANTHER" id="PTHR10655">
    <property type="entry name" value="LYSOPHOSPHOLIPASE-RELATED"/>
    <property type="match status" value="1"/>
</dbReference>
<evidence type="ECO:0000259" key="3">
    <source>
        <dbReference type="Pfam" id="PF02230"/>
    </source>
</evidence>
<feature type="compositionally biased region" description="Polar residues" evidence="2">
    <location>
        <begin position="17"/>
        <end position="47"/>
    </location>
</feature>
<dbReference type="InterPro" id="IPR029058">
    <property type="entry name" value="AB_hydrolase_fold"/>
</dbReference>
<reference evidence="4 5" key="1">
    <citation type="submission" date="2016-09" db="EMBL/GenBank/DDBJ databases">
        <title>Extensive genetic diversity and differential bi-allelic expression allows diatom success in the polar Southern Ocean.</title>
        <authorList>
            <consortium name="DOE Joint Genome Institute"/>
            <person name="Mock T."/>
            <person name="Otillar R.P."/>
            <person name="Strauss J."/>
            <person name="Dupont C."/>
            <person name="Frickenhaus S."/>
            <person name="Maumus F."/>
            <person name="Mcmullan M."/>
            <person name="Sanges R."/>
            <person name="Schmutz J."/>
            <person name="Toseland A."/>
            <person name="Valas R."/>
            <person name="Veluchamy A."/>
            <person name="Ward B.J."/>
            <person name="Allen A."/>
            <person name="Barry K."/>
            <person name="Falciatore A."/>
            <person name="Ferrante M."/>
            <person name="Fortunato A.E."/>
            <person name="Gloeckner G."/>
            <person name="Gruber A."/>
            <person name="Hipkin R."/>
            <person name="Janech M."/>
            <person name="Kroth P."/>
            <person name="Leese F."/>
            <person name="Lindquist E."/>
            <person name="Lyon B.R."/>
            <person name="Martin J."/>
            <person name="Mayer C."/>
            <person name="Parker M."/>
            <person name="Quesneville H."/>
            <person name="Raymond J."/>
            <person name="Uhlig C."/>
            <person name="Valentin K.U."/>
            <person name="Worden A.Z."/>
            <person name="Armbrust E.V."/>
            <person name="Bowler C."/>
            <person name="Green B."/>
            <person name="Moulton V."/>
            <person name="Van Oosterhout C."/>
            <person name="Grigoriev I."/>
        </authorList>
    </citation>
    <scope>NUCLEOTIDE SEQUENCE [LARGE SCALE GENOMIC DNA]</scope>
    <source>
        <strain evidence="4 5">CCMP1102</strain>
    </source>
</reference>
<evidence type="ECO:0000256" key="2">
    <source>
        <dbReference type="SAM" id="MobiDB-lite"/>
    </source>
</evidence>
<evidence type="ECO:0000313" key="5">
    <source>
        <dbReference type="Proteomes" id="UP000095751"/>
    </source>
</evidence>
<dbReference type="PANTHER" id="PTHR10655:SF70">
    <property type="entry name" value="PHOSPHOLIPASE_CARBOXYLESTERASE_THIOESTERASE DOMAIN-CONTAINING PROTEIN"/>
    <property type="match status" value="1"/>
</dbReference>
<dbReference type="GO" id="GO:0005737">
    <property type="term" value="C:cytoplasm"/>
    <property type="evidence" value="ECO:0007669"/>
    <property type="project" value="TreeGrafter"/>
</dbReference>
<name>A0A1E7FXE6_9STRA</name>
<dbReference type="KEGG" id="fcy:FRACYDRAFT_232640"/>
<gene>
    <name evidence="4" type="ORF">FRACYDRAFT_232640</name>
</gene>
<accession>A0A1E7FXE6</accession>
<evidence type="ECO:0000313" key="4">
    <source>
        <dbReference type="EMBL" id="OEU22483.1"/>
    </source>
</evidence>
<dbReference type="SUPFAM" id="SSF53474">
    <property type="entry name" value="alpha/beta-Hydrolases"/>
    <property type="match status" value="1"/>
</dbReference>
<evidence type="ECO:0000256" key="1">
    <source>
        <dbReference type="ARBA" id="ARBA00006499"/>
    </source>
</evidence>
<comment type="similarity">
    <text evidence="1">Belongs to the AB hydrolase superfamily. AB hydrolase 2 family.</text>
</comment>
<dbReference type="OrthoDB" id="437457at2759"/>
<protein>
    <recommendedName>
        <fullName evidence="3">Phospholipase/carboxylesterase/thioesterase domain-containing protein</fullName>
    </recommendedName>
</protein>
<feature type="region of interest" description="Disordered" evidence="2">
    <location>
        <begin position="17"/>
        <end position="49"/>
    </location>
</feature>
<sequence length="351" mass="39406">MSTNDEMYSLQMKTNISNNQEEESWQTVSAIHNSSTPQNDSSTTCSKSHQEYPHRIDLPIKFKNILSPNATIKAHRRANFLFRHSSDKIDTNLLLLLHGAGDTHTPYYNLSKEMNLPQCAMLSLSASCMDEGFTTLPFGLGYSWFDEMDYSTGMPLKRDDDRLISSLKGAVEKFDMLIDELIQLWVPERIFLFGFSAGACLAMQTCWSRFERGKMSLGGAICVAGGVNRICTTTFNKEGTEQKDVDDEEPIEKTPVLIIGGSTDEKYTPNTLCESIKFYNSSHIIKDDQKTSTSTPATAYIGKNKGHEMINSEEETKAIMAFVAEHLIRRMVAMEGFCEISPDQFMKQADG</sequence>
<dbReference type="EMBL" id="KV784353">
    <property type="protein sequence ID" value="OEU22483.1"/>
    <property type="molecule type" value="Genomic_DNA"/>
</dbReference>
<organism evidence="4 5">
    <name type="scientific">Fragilariopsis cylindrus CCMP1102</name>
    <dbReference type="NCBI Taxonomy" id="635003"/>
    <lineage>
        <taxon>Eukaryota</taxon>
        <taxon>Sar</taxon>
        <taxon>Stramenopiles</taxon>
        <taxon>Ochrophyta</taxon>
        <taxon>Bacillariophyta</taxon>
        <taxon>Bacillariophyceae</taxon>
        <taxon>Bacillariophycidae</taxon>
        <taxon>Bacillariales</taxon>
        <taxon>Bacillariaceae</taxon>
        <taxon>Fragilariopsis</taxon>
    </lineage>
</organism>
<dbReference type="GO" id="GO:0052689">
    <property type="term" value="F:carboxylic ester hydrolase activity"/>
    <property type="evidence" value="ECO:0007669"/>
    <property type="project" value="TreeGrafter"/>
</dbReference>
<feature type="domain" description="Phospholipase/carboxylesterase/thioesterase" evidence="3">
    <location>
        <begin position="86"/>
        <end position="223"/>
    </location>
</feature>
<dbReference type="InParanoid" id="A0A1E7FXE6"/>
<dbReference type="Pfam" id="PF02230">
    <property type="entry name" value="Abhydrolase_2"/>
    <property type="match status" value="1"/>
</dbReference>
<dbReference type="Proteomes" id="UP000095751">
    <property type="component" value="Unassembled WGS sequence"/>
</dbReference>
<keyword evidence="5" id="KW-1185">Reference proteome</keyword>
<dbReference type="InterPro" id="IPR003140">
    <property type="entry name" value="PLipase/COase/thioEstase"/>
</dbReference>
<dbReference type="GO" id="GO:0008474">
    <property type="term" value="F:palmitoyl-(protein) hydrolase activity"/>
    <property type="evidence" value="ECO:0007669"/>
    <property type="project" value="TreeGrafter"/>
</dbReference>
<dbReference type="Gene3D" id="3.40.50.1820">
    <property type="entry name" value="alpha/beta hydrolase"/>
    <property type="match status" value="1"/>
</dbReference>